<organism evidence="2 3">
    <name type="scientific">Recurvomyces mirabilis</name>
    <dbReference type="NCBI Taxonomy" id="574656"/>
    <lineage>
        <taxon>Eukaryota</taxon>
        <taxon>Fungi</taxon>
        <taxon>Dikarya</taxon>
        <taxon>Ascomycota</taxon>
        <taxon>Pezizomycotina</taxon>
        <taxon>Dothideomycetes</taxon>
        <taxon>Dothideomycetidae</taxon>
        <taxon>Mycosphaerellales</taxon>
        <taxon>Teratosphaeriaceae</taxon>
        <taxon>Recurvomyces</taxon>
    </lineage>
</organism>
<feature type="region of interest" description="Disordered" evidence="1">
    <location>
        <begin position="1"/>
        <end position="20"/>
    </location>
</feature>
<comment type="caution">
    <text evidence="2">The sequence shown here is derived from an EMBL/GenBank/DDBJ whole genome shotgun (WGS) entry which is preliminary data.</text>
</comment>
<dbReference type="EMBL" id="JAUTXT010000016">
    <property type="protein sequence ID" value="KAK3675120.1"/>
    <property type="molecule type" value="Genomic_DNA"/>
</dbReference>
<reference evidence="2" key="1">
    <citation type="submission" date="2023-07" db="EMBL/GenBank/DDBJ databases">
        <title>Black Yeasts Isolated from many extreme environments.</title>
        <authorList>
            <person name="Coleine C."/>
            <person name="Stajich J.E."/>
            <person name="Selbmann L."/>
        </authorList>
    </citation>
    <scope>NUCLEOTIDE SEQUENCE</scope>
    <source>
        <strain evidence="2">CCFEE 5485</strain>
    </source>
</reference>
<proteinExistence type="predicted"/>
<evidence type="ECO:0000313" key="2">
    <source>
        <dbReference type="EMBL" id="KAK3675120.1"/>
    </source>
</evidence>
<evidence type="ECO:0000313" key="3">
    <source>
        <dbReference type="Proteomes" id="UP001274830"/>
    </source>
</evidence>
<evidence type="ECO:0000256" key="1">
    <source>
        <dbReference type="SAM" id="MobiDB-lite"/>
    </source>
</evidence>
<feature type="compositionally biased region" description="Polar residues" evidence="1">
    <location>
        <begin position="1"/>
        <end position="12"/>
    </location>
</feature>
<name>A0AAE1C213_9PEZI</name>
<dbReference type="Proteomes" id="UP001274830">
    <property type="component" value="Unassembled WGS sequence"/>
</dbReference>
<dbReference type="AlphaFoldDB" id="A0AAE1C213"/>
<keyword evidence="3" id="KW-1185">Reference proteome</keyword>
<gene>
    <name evidence="2" type="ORF">LTR78_005054</name>
</gene>
<accession>A0AAE1C213</accession>
<protein>
    <submittedName>
        <fullName evidence="2">Uncharacterized protein</fullName>
    </submittedName>
</protein>
<sequence>MASLQHQASQQLPGAKAEPSASHIASQWDDFFLKSSRKGSPENVNKIFQNEHCVLQLDGDKITDADFPLRGSKQEAEGTRKHLFGVHLSHNSQQPGLFIVHGKAKRPSTTEPIDLAFDSPAVLRGATDQAVSCHMISRSQCGVFNVNLAKTKGEQEKMLAGWPKLCLTDIPDREYTNMILVELEVVFRAEQYPVCRFRSESDDSPTATLHINALQNCRTLRLITSMQNREGALDWYETISRHCKRPLREGFDAFWSYQDQYARSIGDFSGGLAQAMYDAFMSQKTVPELPNYLYDSKTQKITDLDTFAYVSPPVSPTCEHVTSKYMIALLREWQHMSAYCDYVSSLSHLAPIEACHSNGLGETVYSIGIKFSPGVDEKVAPALGNEFTCALDLTTSSSIIFPSRESHLRGHWKDRGAHGFHGIRLHHGVLCCELVGQEQPRLHSV</sequence>